<evidence type="ECO:0000256" key="5">
    <source>
        <dbReference type="ARBA" id="ARBA00022927"/>
    </source>
</evidence>
<feature type="transmembrane region" description="Helical" evidence="9">
    <location>
        <begin position="152"/>
        <end position="175"/>
    </location>
</feature>
<dbReference type="GO" id="GO:0006605">
    <property type="term" value="P:protein targeting"/>
    <property type="evidence" value="ECO:0007669"/>
    <property type="project" value="UniProtKB-UniRule"/>
</dbReference>
<dbReference type="InterPro" id="IPR022813">
    <property type="entry name" value="SecD/SecF_arch_bac"/>
</dbReference>
<evidence type="ECO:0000313" key="11">
    <source>
        <dbReference type="EMBL" id="OGZ17501.1"/>
    </source>
</evidence>
<evidence type="ECO:0000256" key="2">
    <source>
        <dbReference type="ARBA" id="ARBA00022448"/>
    </source>
</evidence>
<evidence type="ECO:0000313" key="12">
    <source>
        <dbReference type="Proteomes" id="UP000176752"/>
    </source>
</evidence>
<feature type="transmembrane region" description="Helical" evidence="9">
    <location>
        <begin position="237"/>
        <end position="255"/>
    </location>
</feature>
<dbReference type="Proteomes" id="UP000176752">
    <property type="component" value="Unassembled WGS sequence"/>
</dbReference>
<keyword evidence="4 9" id="KW-0812">Transmembrane</keyword>
<proteinExistence type="inferred from homology"/>
<dbReference type="AlphaFoldDB" id="A0A1G2DWU2"/>
<keyword evidence="3 9" id="KW-1003">Cell membrane</keyword>
<dbReference type="GO" id="GO:0005886">
    <property type="term" value="C:plasma membrane"/>
    <property type="evidence" value="ECO:0007669"/>
    <property type="project" value="UniProtKB-SubCell"/>
</dbReference>
<dbReference type="GO" id="GO:0015450">
    <property type="term" value="F:protein-transporting ATPase activity"/>
    <property type="evidence" value="ECO:0007669"/>
    <property type="project" value="InterPro"/>
</dbReference>
<evidence type="ECO:0000256" key="1">
    <source>
        <dbReference type="ARBA" id="ARBA00004651"/>
    </source>
</evidence>
<keyword evidence="5 9" id="KW-0653">Protein transport</keyword>
<organism evidence="11 12">
    <name type="scientific">Candidatus Nealsonbacteria bacterium RBG_13_36_15</name>
    <dbReference type="NCBI Taxonomy" id="1801660"/>
    <lineage>
        <taxon>Bacteria</taxon>
        <taxon>Candidatus Nealsoniibacteriota</taxon>
    </lineage>
</organism>
<dbReference type="InterPro" id="IPR022646">
    <property type="entry name" value="SecD/SecF_CS"/>
</dbReference>
<comment type="subunit">
    <text evidence="9">Forms a complex with SecD. Part of the essential Sec protein translocation apparatus which comprises SecA, SecYEG and auxiliary proteins SecDF. Other proteins may also be involved.</text>
</comment>
<keyword evidence="7 9" id="KW-0811">Translocation</keyword>
<evidence type="ECO:0000256" key="4">
    <source>
        <dbReference type="ARBA" id="ARBA00022692"/>
    </source>
</evidence>
<feature type="transmembrane region" description="Helical" evidence="9">
    <location>
        <begin position="123"/>
        <end position="140"/>
    </location>
</feature>
<sequence length="296" mass="33187">MNIPFIKYRKAYYLFSGILILGSIIALALFGLKPGIDFTGGSILEIEFQNNRPPNQEVQEKLADLNLTVIPEPTGEKGLILRMKDIDEETHQEIVKRFGEVKELRFESIGPVIGKELKEKTKVFTILALLGIVSYVALAFRKISWPLPSWQYGLITASVALFHDLLIPLGIFAILGKLYQVQITIPIIVGLLTVLGYSVHDTIVVFDRIRENLLKGREQNFENIVNASLNQTLIRSLNTSLTALFVLFAIFIFGGETLKHFSLGLILGITCGTYSSIFIASPLLVTWFNFKKEKRG</sequence>
<dbReference type="EMBL" id="MHLV01000023">
    <property type="protein sequence ID" value="OGZ17501.1"/>
    <property type="molecule type" value="Genomic_DNA"/>
</dbReference>
<evidence type="ECO:0000256" key="9">
    <source>
        <dbReference type="HAMAP-Rule" id="MF_01464"/>
    </source>
</evidence>
<keyword evidence="8 9" id="KW-0472">Membrane</keyword>
<feature type="transmembrane region" description="Helical" evidence="9">
    <location>
        <begin position="261"/>
        <end position="290"/>
    </location>
</feature>
<dbReference type="GO" id="GO:0065002">
    <property type="term" value="P:intracellular protein transmembrane transport"/>
    <property type="evidence" value="ECO:0007669"/>
    <property type="project" value="UniProtKB-UniRule"/>
</dbReference>
<protein>
    <recommendedName>
        <fullName evidence="9">Protein-export membrane protein SecF</fullName>
    </recommendedName>
</protein>
<dbReference type="Pfam" id="PF07549">
    <property type="entry name" value="Sec_GG"/>
    <property type="match status" value="1"/>
</dbReference>
<accession>A0A1G2DWU2</accession>
<dbReference type="PANTHER" id="PTHR30081:SF8">
    <property type="entry name" value="PROTEIN TRANSLOCASE SUBUNIT SECF"/>
    <property type="match status" value="1"/>
</dbReference>
<feature type="domain" description="Protein export membrane protein SecD/SecF C-terminal" evidence="10">
    <location>
        <begin position="95"/>
        <end position="287"/>
    </location>
</feature>
<dbReference type="InterPro" id="IPR022645">
    <property type="entry name" value="SecD/SecF_bac"/>
</dbReference>
<comment type="function">
    <text evidence="9">Part of the Sec protein translocase complex. Interacts with the SecYEG preprotein conducting channel. SecDF uses the proton motive force (PMF) to complete protein translocation after the ATP-dependent function of SecA.</text>
</comment>
<evidence type="ECO:0000256" key="3">
    <source>
        <dbReference type="ARBA" id="ARBA00022475"/>
    </source>
</evidence>
<evidence type="ECO:0000256" key="6">
    <source>
        <dbReference type="ARBA" id="ARBA00022989"/>
    </source>
</evidence>
<dbReference type="PANTHER" id="PTHR30081">
    <property type="entry name" value="PROTEIN-EXPORT MEMBRANE PROTEIN SEC"/>
    <property type="match status" value="1"/>
</dbReference>
<gene>
    <name evidence="9" type="primary">secF</name>
    <name evidence="11" type="ORF">A2Z78_00895</name>
</gene>
<keyword evidence="6 9" id="KW-1133">Transmembrane helix</keyword>
<evidence type="ECO:0000259" key="10">
    <source>
        <dbReference type="Pfam" id="PF02355"/>
    </source>
</evidence>
<comment type="caution">
    <text evidence="11">The sequence shown here is derived from an EMBL/GenBank/DDBJ whole genome shotgun (WGS) entry which is preliminary data.</text>
</comment>
<feature type="transmembrane region" description="Helical" evidence="9">
    <location>
        <begin position="181"/>
        <end position="200"/>
    </location>
</feature>
<dbReference type="SUPFAM" id="SSF82866">
    <property type="entry name" value="Multidrug efflux transporter AcrB transmembrane domain"/>
    <property type="match status" value="1"/>
</dbReference>
<dbReference type="InterPro" id="IPR005665">
    <property type="entry name" value="SecF_bac"/>
</dbReference>
<dbReference type="GO" id="GO:0043952">
    <property type="term" value="P:protein transport by the Sec complex"/>
    <property type="evidence" value="ECO:0007669"/>
    <property type="project" value="UniProtKB-UniRule"/>
</dbReference>
<dbReference type="Pfam" id="PF02355">
    <property type="entry name" value="SecD_SecF_C"/>
    <property type="match status" value="1"/>
</dbReference>
<evidence type="ECO:0000256" key="7">
    <source>
        <dbReference type="ARBA" id="ARBA00023010"/>
    </source>
</evidence>
<feature type="transmembrane region" description="Helical" evidence="9">
    <location>
        <begin position="12"/>
        <end position="32"/>
    </location>
</feature>
<comment type="subcellular location">
    <subcellularLocation>
        <location evidence="1 9">Cell membrane</location>
        <topology evidence="1 9">Multi-pass membrane protein</topology>
    </subcellularLocation>
</comment>
<comment type="similarity">
    <text evidence="9">Belongs to the SecD/SecF family. SecF subfamily.</text>
</comment>
<name>A0A1G2DWU2_9BACT</name>
<dbReference type="Gene3D" id="1.20.1640.10">
    <property type="entry name" value="Multidrug efflux transporter AcrB transmembrane domain"/>
    <property type="match status" value="1"/>
</dbReference>
<dbReference type="HAMAP" id="MF_01464_B">
    <property type="entry name" value="SecF_B"/>
    <property type="match status" value="1"/>
</dbReference>
<reference evidence="11 12" key="1">
    <citation type="journal article" date="2016" name="Nat. Commun.">
        <title>Thousands of microbial genomes shed light on interconnected biogeochemical processes in an aquifer system.</title>
        <authorList>
            <person name="Anantharaman K."/>
            <person name="Brown C.T."/>
            <person name="Hug L.A."/>
            <person name="Sharon I."/>
            <person name="Castelle C.J."/>
            <person name="Probst A.J."/>
            <person name="Thomas B.C."/>
            <person name="Singh A."/>
            <person name="Wilkins M.J."/>
            <person name="Karaoz U."/>
            <person name="Brodie E.L."/>
            <person name="Williams K.H."/>
            <person name="Hubbard S.S."/>
            <person name="Banfield J.F."/>
        </authorList>
    </citation>
    <scope>NUCLEOTIDE SEQUENCE [LARGE SCALE GENOMIC DNA]</scope>
</reference>
<evidence type="ECO:0000256" key="8">
    <source>
        <dbReference type="ARBA" id="ARBA00023136"/>
    </source>
</evidence>
<dbReference type="PRINTS" id="PR01755">
    <property type="entry name" value="SECFTRNLCASE"/>
</dbReference>
<dbReference type="InterPro" id="IPR048634">
    <property type="entry name" value="SecD_SecF_C"/>
</dbReference>
<keyword evidence="2 9" id="KW-0813">Transport</keyword>
<dbReference type="STRING" id="1801660.A2Z78_00895"/>
<dbReference type="NCBIfam" id="TIGR00966">
    <property type="entry name" value="transloc_SecF"/>
    <property type="match status" value="1"/>
</dbReference>